<reference evidence="2 3" key="1">
    <citation type="submission" date="2015-03" db="EMBL/GenBank/DDBJ databases">
        <authorList>
            <consortium name="Pathogen Informatics"/>
        </authorList>
    </citation>
    <scope>NUCLEOTIDE SEQUENCE [LARGE SCALE GENOMIC DNA]</scope>
    <source>
        <strain evidence="2 3">Bir 172</strain>
    </source>
</reference>
<feature type="compositionally biased region" description="Low complexity" evidence="1">
    <location>
        <begin position="11"/>
        <end position="24"/>
    </location>
</feature>
<feature type="region of interest" description="Disordered" evidence="1">
    <location>
        <begin position="1"/>
        <end position="24"/>
    </location>
</feature>
<organism evidence="2 3">
    <name type="scientific">Mycobacterium tuberculosis</name>
    <dbReference type="NCBI Taxonomy" id="1773"/>
    <lineage>
        <taxon>Bacteria</taxon>
        <taxon>Bacillati</taxon>
        <taxon>Actinomycetota</taxon>
        <taxon>Actinomycetes</taxon>
        <taxon>Mycobacteriales</taxon>
        <taxon>Mycobacteriaceae</taxon>
        <taxon>Mycobacterium</taxon>
        <taxon>Mycobacterium tuberculosis complex</taxon>
    </lineage>
</organism>
<dbReference type="AlphaFoldDB" id="A0A655AWK7"/>
<dbReference type="Proteomes" id="UP000048948">
    <property type="component" value="Unassembled WGS sequence"/>
</dbReference>
<evidence type="ECO:0000313" key="2">
    <source>
        <dbReference type="EMBL" id="CKU09685.1"/>
    </source>
</evidence>
<feature type="region of interest" description="Disordered" evidence="1">
    <location>
        <begin position="106"/>
        <end position="142"/>
    </location>
</feature>
<sequence>MNTVAPPTSSTPGRPAATGTVAAGTPDAQCATRNTHHTSGPVNRISTCAPAGHGTTSTAATLPSTVIGAITAATARLATTATRLTRPEMAATSGAVTSCAAAATARASASTFGHPRSTKRRDQTGAMTTSAPVAATDSAKPMSTARWGAAASKTSTLPDKAGIACRRRADSIPTRAMAPITAARNTLAVGCTRMTNATNATAAHTTAARGPINRAETSAAAHTIVTLAPETAVKCVRPAARNSRLVKAVTVEVSPRTRAGNIVAWSAGSTSRTAAANRWRTM</sequence>
<protein>
    <submittedName>
        <fullName evidence="2">Uncharacterized protein</fullName>
    </submittedName>
</protein>
<dbReference type="EMBL" id="CNGE01001393">
    <property type="protein sequence ID" value="CKU09685.1"/>
    <property type="molecule type" value="Genomic_DNA"/>
</dbReference>
<proteinExistence type="predicted"/>
<evidence type="ECO:0000313" key="3">
    <source>
        <dbReference type="Proteomes" id="UP000048948"/>
    </source>
</evidence>
<evidence type="ECO:0000256" key="1">
    <source>
        <dbReference type="SAM" id="MobiDB-lite"/>
    </source>
</evidence>
<accession>A0A655AWK7</accession>
<feature type="compositionally biased region" description="Polar residues" evidence="1">
    <location>
        <begin position="1"/>
        <end position="10"/>
    </location>
</feature>
<name>A0A655AWK7_MYCTX</name>
<gene>
    <name evidence="2" type="ORF">ERS027646_04480</name>
</gene>